<feature type="region of interest" description="Disordered" evidence="1">
    <location>
        <begin position="26"/>
        <end position="211"/>
    </location>
</feature>
<feature type="compositionally biased region" description="Basic and acidic residues" evidence="1">
    <location>
        <begin position="86"/>
        <end position="102"/>
    </location>
</feature>
<accession>A0A7H8Q7I8</accession>
<sequence length="211" mass="21137">MARRSGGVFSKLVLLGVGAVIGAAMTQKKVESDGTTTTQAGNLKENVKKGLERFNEQSGGMVDKVKPSVNKAVESVKSAIESQQKMMDKEKDTLDKANKTLQDEVGGSSDKTSSTSTSTTSTSGLSSSDLTGSGTSGTAGGSAGSVGSTTPGSTTTGAGATGATSGSSAIDSTPSGGIYGGSTEYTESLKKDLAEKDSSDSKSSKNSTFDK</sequence>
<feature type="compositionally biased region" description="Basic and acidic residues" evidence="1">
    <location>
        <begin position="187"/>
        <end position="211"/>
    </location>
</feature>
<feature type="compositionally biased region" description="Gly residues" evidence="1">
    <location>
        <begin position="134"/>
        <end position="144"/>
    </location>
</feature>
<feature type="compositionally biased region" description="Low complexity" evidence="1">
    <location>
        <begin position="145"/>
        <end position="173"/>
    </location>
</feature>
<name>A0A7H8Q7I8_9BACL</name>
<organism evidence="2 3">
    <name type="scientific">Planococcus glaciei</name>
    <dbReference type="NCBI Taxonomy" id="459472"/>
    <lineage>
        <taxon>Bacteria</taxon>
        <taxon>Bacillati</taxon>
        <taxon>Bacillota</taxon>
        <taxon>Bacilli</taxon>
        <taxon>Bacillales</taxon>
        <taxon>Caryophanaceae</taxon>
        <taxon>Planococcus</taxon>
    </lineage>
</organism>
<dbReference type="AlphaFoldDB" id="A0A7H8Q7I8"/>
<dbReference type="Proteomes" id="UP000509222">
    <property type="component" value="Chromosome"/>
</dbReference>
<evidence type="ECO:0008006" key="4">
    <source>
        <dbReference type="Google" id="ProtNLM"/>
    </source>
</evidence>
<feature type="compositionally biased region" description="Basic and acidic residues" evidence="1">
    <location>
        <begin position="45"/>
        <end position="55"/>
    </location>
</feature>
<evidence type="ECO:0000313" key="3">
    <source>
        <dbReference type="Proteomes" id="UP000509222"/>
    </source>
</evidence>
<reference evidence="3" key="2">
    <citation type="submission" date="2020-06" db="EMBL/GenBank/DDBJ databases">
        <title>Isolation of Planomicrobium glaciei.</title>
        <authorList>
            <person name="Malisova L."/>
            <person name="Safrankova R."/>
            <person name="Jakubu V."/>
            <person name="Spanelova P."/>
        </authorList>
    </citation>
    <scope>NUCLEOTIDE SEQUENCE [LARGE SCALE GENOMIC DNA]</scope>
    <source>
        <strain evidence="3">NRL-ATB46093</strain>
    </source>
</reference>
<proteinExistence type="predicted"/>
<reference evidence="2 3" key="1">
    <citation type="submission" date="2020-04" db="EMBL/GenBank/DDBJ databases">
        <authorList>
            <person name="Pajer P."/>
            <person name="Broz P."/>
        </authorList>
    </citation>
    <scope>NUCLEOTIDE SEQUENCE [LARGE SCALE GENOMIC DNA]</scope>
    <source>
        <strain evidence="3">NRL-ATB46093</strain>
    </source>
</reference>
<gene>
    <name evidence="2" type="ORF">HF394_04655</name>
</gene>
<dbReference type="RefSeq" id="WP_053165040.1">
    <property type="nucleotide sequence ID" value="NZ_CP051177.1"/>
</dbReference>
<evidence type="ECO:0000313" key="2">
    <source>
        <dbReference type="EMBL" id="QKX49938.1"/>
    </source>
</evidence>
<evidence type="ECO:0000256" key="1">
    <source>
        <dbReference type="SAM" id="MobiDB-lite"/>
    </source>
</evidence>
<protein>
    <recommendedName>
        <fullName evidence="4">YtxH domain-containing protein</fullName>
    </recommendedName>
</protein>
<feature type="compositionally biased region" description="Low complexity" evidence="1">
    <location>
        <begin position="106"/>
        <end position="133"/>
    </location>
</feature>
<dbReference type="EMBL" id="CP051177">
    <property type="protein sequence ID" value="QKX49938.1"/>
    <property type="molecule type" value="Genomic_DNA"/>
</dbReference>
<keyword evidence="3" id="KW-1185">Reference proteome</keyword>